<accession>A0A4R2RJ14</accession>
<dbReference type="SUPFAM" id="SSF47384">
    <property type="entry name" value="Homodimeric domain of signal transducing histidine kinase"/>
    <property type="match status" value="1"/>
</dbReference>
<dbReference type="GO" id="GO:0000155">
    <property type="term" value="F:phosphorelay sensor kinase activity"/>
    <property type="evidence" value="ECO:0007669"/>
    <property type="project" value="InterPro"/>
</dbReference>
<evidence type="ECO:0000256" key="20">
    <source>
        <dbReference type="PROSITE-ProRule" id="PRU00169"/>
    </source>
</evidence>
<comment type="subunit">
    <text evidence="17">At low DSF concentrations, interacts with RpfF.</text>
</comment>
<evidence type="ECO:0000259" key="22">
    <source>
        <dbReference type="PROSITE" id="PS50109"/>
    </source>
</evidence>
<dbReference type="PANTHER" id="PTHR45339:SF1">
    <property type="entry name" value="HYBRID SIGNAL TRANSDUCTION HISTIDINE KINASE J"/>
    <property type="match status" value="1"/>
</dbReference>
<dbReference type="Gene3D" id="3.30.565.10">
    <property type="entry name" value="Histidine kinase-like ATPase, C-terminal domain"/>
    <property type="match status" value="1"/>
</dbReference>
<dbReference type="Pfam" id="PF00512">
    <property type="entry name" value="HisKA"/>
    <property type="match status" value="1"/>
</dbReference>
<dbReference type="SMART" id="SM00388">
    <property type="entry name" value="HisKA"/>
    <property type="match status" value="1"/>
</dbReference>
<dbReference type="CDD" id="cd16922">
    <property type="entry name" value="HATPase_EvgS-ArcB-TorS-like"/>
    <property type="match status" value="1"/>
</dbReference>
<feature type="modified residue" description="4-aspartylphosphate" evidence="20">
    <location>
        <position position="460"/>
    </location>
</feature>
<dbReference type="Proteomes" id="UP000294813">
    <property type="component" value="Unassembled WGS sequence"/>
</dbReference>
<dbReference type="CDD" id="cd00130">
    <property type="entry name" value="PAS"/>
    <property type="match status" value="1"/>
</dbReference>
<dbReference type="SMART" id="SM00086">
    <property type="entry name" value="PAC"/>
    <property type="match status" value="1"/>
</dbReference>
<evidence type="ECO:0000256" key="1">
    <source>
        <dbReference type="ARBA" id="ARBA00000085"/>
    </source>
</evidence>
<keyword evidence="7 20" id="KW-0597">Phosphoprotein</keyword>
<sequence length="654" mass="72619">MKEILNYEDQDHAKERMAAALRCIGDGVIITDVQGIVEYMNASAEQITGWSDNTALGRHFDDVFQIIHYQTGEPMIGPLAESLQTGEAVGLQKDATLVAKNGSKYYVSASCSSIKDTDGVFAGFIVVFRDITRIKKMEKELWAERNKLQVLKEEAEAANKVKSEFLANMSHEIRTPLNGIVGMVDLTLMTDLSAEQRENLNVAKGCAISLLTVINDILDFSKMEAGKLTVEKIDFDIEKLFEEIIKAHLGTTRKKNLAIASHLSPHIPRFLKGDPIRLQQVLNNLINNAIKFTEQGTITVVGEVTKRDDEEVEIQFSITDTGIGITQKDQEKLFKNFSQVDGSITRKFGGTGLGLVISKQLVEIMGGSMRVQSELGKGSTFSFLLPYTIGNRPAAKTSPLSIAKKTSKPLYLLLVEDNRVNQMVISQVLTAIGHKVDLAFNGLEGVKMAATHAYDVILMDIQMPEMNGVEATQCIREMEGKNRHTPIIALTAHAIQSDRERFLASGMDEYIAKPVDLERLTHLLEWVTDSKDKPELSLNASARIDANGEITFGESQGCRSREELVPVIREMVRWIRELRDIIASDDVLAVEEAAHQIKELANLIDAEVLKGLAFKIQLMARRGDLPKALEQVTMLECEFEAYQNGLYCGEVKTC</sequence>
<dbReference type="GO" id="GO:0005886">
    <property type="term" value="C:plasma membrane"/>
    <property type="evidence" value="ECO:0007669"/>
    <property type="project" value="UniProtKB-SubCell"/>
</dbReference>
<evidence type="ECO:0000256" key="3">
    <source>
        <dbReference type="ARBA" id="ARBA00006402"/>
    </source>
</evidence>
<evidence type="ECO:0000256" key="15">
    <source>
        <dbReference type="ARBA" id="ARBA00023136"/>
    </source>
</evidence>
<dbReference type="Gene3D" id="3.30.450.20">
    <property type="entry name" value="PAS domain"/>
    <property type="match status" value="1"/>
</dbReference>
<keyword evidence="6" id="KW-1003">Cell membrane</keyword>
<evidence type="ECO:0000256" key="6">
    <source>
        <dbReference type="ARBA" id="ARBA00022475"/>
    </source>
</evidence>
<dbReference type="PANTHER" id="PTHR45339">
    <property type="entry name" value="HYBRID SIGNAL TRANSDUCTION HISTIDINE KINASE J"/>
    <property type="match status" value="1"/>
</dbReference>
<evidence type="ECO:0000256" key="9">
    <source>
        <dbReference type="ARBA" id="ARBA00022692"/>
    </source>
</evidence>
<dbReference type="SUPFAM" id="SSF47226">
    <property type="entry name" value="Histidine-containing phosphotransfer domain, HPT domain"/>
    <property type="match status" value="1"/>
</dbReference>
<feature type="domain" description="Response regulatory" evidence="23">
    <location>
        <begin position="411"/>
        <end position="528"/>
    </location>
</feature>
<evidence type="ECO:0000256" key="13">
    <source>
        <dbReference type="ARBA" id="ARBA00022989"/>
    </source>
</evidence>
<dbReference type="Pfam" id="PF13426">
    <property type="entry name" value="PAS_9"/>
    <property type="match status" value="1"/>
</dbReference>
<comment type="function">
    <text evidence="16">May play the central regulatory role in sporulation. It may be an element of the effector pathway responsible for the activation of sporulation genes in response to nutritional stress. Spo0A may act in concert with spo0H (a sigma factor) to control the expression of some genes that are critical to the sporulation process.</text>
</comment>
<evidence type="ECO:0000259" key="24">
    <source>
        <dbReference type="PROSITE" id="PS50112"/>
    </source>
</evidence>
<dbReference type="InterPro" id="IPR000700">
    <property type="entry name" value="PAS-assoc_C"/>
</dbReference>
<dbReference type="SUPFAM" id="SSF55874">
    <property type="entry name" value="ATPase domain of HSP90 chaperone/DNA topoisomerase II/histidine kinase"/>
    <property type="match status" value="1"/>
</dbReference>
<dbReference type="Gene3D" id="3.40.50.2300">
    <property type="match status" value="1"/>
</dbReference>
<dbReference type="SMART" id="SM00448">
    <property type="entry name" value="REC"/>
    <property type="match status" value="1"/>
</dbReference>
<dbReference type="EC" id="2.7.13.3" evidence="4"/>
<feature type="coiled-coil region" evidence="21">
    <location>
        <begin position="134"/>
        <end position="168"/>
    </location>
</feature>
<comment type="caution">
    <text evidence="26">The sequence shown here is derived from an EMBL/GenBank/DDBJ whole genome shotgun (WGS) entry which is preliminary data.</text>
</comment>
<proteinExistence type="inferred from homology"/>
<evidence type="ECO:0000256" key="4">
    <source>
        <dbReference type="ARBA" id="ARBA00012438"/>
    </source>
</evidence>
<keyword evidence="13" id="KW-1133">Transmembrane helix</keyword>
<dbReference type="PROSITE" id="PS50113">
    <property type="entry name" value="PAC"/>
    <property type="match status" value="1"/>
</dbReference>
<dbReference type="SUPFAM" id="SSF55785">
    <property type="entry name" value="PYP-like sensor domain (PAS domain)"/>
    <property type="match status" value="1"/>
</dbReference>
<dbReference type="GO" id="GO:0005524">
    <property type="term" value="F:ATP binding"/>
    <property type="evidence" value="ECO:0007669"/>
    <property type="project" value="UniProtKB-KW"/>
</dbReference>
<comment type="subcellular location">
    <subcellularLocation>
        <location evidence="2">Cell membrane</location>
        <topology evidence="2">Multi-pass membrane protein</topology>
    </subcellularLocation>
</comment>
<feature type="domain" description="Histidine kinase" evidence="22">
    <location>
        <begin position="168"/>
        <end position="389"/>
    </location>
</feature>
<feature type="domain" description="PAS" evidence="24">
    <location>
        <begin position="13"/>
        <end position="86"/>
    </location>
</feature>
<keyword evidence="10" id="KW-0547">Nucleotide-binding</keyword>
<evidence type="ECO:0000256" key="2">
    <source>
        <dbReference type="ARBA" id="ARBA00004651"/>
    </source>
</evidence>
<organism evidence="26 27">
    <name type="scientific">Heliophilum fasciatum</name>
    <dbReference type="NCBI Taxonomy" id="35700"/>
    <lineage>
        <taxon>Bacteria</taxon>
        <taxon>Bacillati</taxon>
        <taxon>Bacillota</taxon>
        <taxon>Clostridia</taxon>
        <taxon>Eubacteriales</taxon>
        <taxon>Heliobacteriaceae</taxon>
        <taxon>Heliophilum</taxon>
    </lineage>
</organism>
<evidence type="ECO:0000256" key="8">
    <source>
        <dbReference type="ARBA" id="ARBA00022679"/>
    </source>
</evidence>
<dbReference type="InterPro" id="IPR005467">
    <property type="entry name" value="His_kinase_dom"/>
</dbReference>
<evidence type="ECO:0000313" key="27">
    <source>
        <dbReference type="Proteomes" id="UP000294813"/>
    </source>
</evidence>
<dbReference type="InterPro" id="IPR001610">
    <property type="entry name" value="PAC"/>
</dbReference>
<evidence type="ECO:0000256" key="7">
    <source>
        <dbReference type="ARBA" id="ARBA00022553"/>
    </source>
</evidence>
<evidence type="ECO:0000256" key="5">
    <source>
        <dbReference type="ARBA" id="ARBA00018672"/>
    </source>
</evidence>
<name>A0A4R2RJ14_9FIRM</name>
<dbReference type="InterPro" id="IPR003661">
    <property type="entry name" value="HisK_dim/P_dom"/>
</dbReference>
<evidence type="ECO:0000256" key="16">
    <source>
        <dbReference type="ARBA" id="ARBA00024867"/>
    </source>
</evidence>
<dbReference type="AlphaFoldDB" id="A0A4R2RJ14"/>
<keyword evidence="12" id="KW-0067">ATP-binding</keyword>
<dbReference type="InterPro" id="IPR004358">
    <property type="entry name" value="Sig_transdc_His_kin-like_C"/>
</dbReference>
<evidence type="ECO:0000256" key="17">
    <source>
        <dbReference type="ARBA" id="ARBA00064003"/>
    </source>
</evidence>
<dbReference type="FunFam" id="3.30.565.10:FF:000010">
    <property type="entry name" value="Sensor histidine kinase RcsC"/>
    <property type="match status" value="1"/>
</dbReference>
<evidence type="ECO:0000256" key="19">
    <source>
        <dbReference type="ARBA" id="ARBA00074306"/>
    </source>
</evidence>
<dbReference type="RefSeq" id="WP_131919471.1">
    <property type="nucleotide sequence ID" value="NZ_JAOQNU010000014.1"/>
</dbReference>
<dbReference type="InterPro" id="IPR003594">
    <property type="entry name" value="HATPase_dom"/>
</dbReference>
<dbReference type="Pfam" id="PF00072">
    <property type="entry name" value="Response_reg"/>
    <property type="match status" value="1"/>
</dbReference>
<evidence type="ECO:0000256" key="11">
    <source>
        <dbReference type="ARBA" id="ARBA00022777"/>
    </source>
</evidence>
<evidence type="ECO:0000256" key="10">
    <source>
        <dbReference type="ARBA" id="ARBA00022741"/>
    </source>
</evidence>
<dbReference type="SUPFAM" id="SSF52172">
    <property type="entry name" value="CheY-like"/>
    <property type="match status" value="1"/>
</dbReference>
<evidence type="ECO:0000259" key="25">
    <source>
        <dbReference type="PROSITE" id="PS50113"/>
    </source>
</evidence>
<dbReference type="PROSITE" id="PS50109">
    <property type="entry name" value="HIS_KIN"/>
    <property type="match status" value="1"/>
</dbReference>
<dbReference type="PRINTS" id="PR00344">
    <property type="entry name" value="BCTRLSENSOR"/>
</dbReference>
<keyword evidence="15" id="KW-0472">Membrane</keyword>
<evidence type="ECO:0000256" key="12">
    <source>
        <dbReference type="ARBA" id="ARBA00022840"/>
    </source>
</evidence>
<dbReference type="Pfam" id="PF02518">
    <property type="entry name" value="HATPase_c"/>
    <property type="match status" value="1"/>
</dbReference>
<dbReference type="InterPro" id="IPR011006">
    <property type="entry name" value="CheY-like_superfamily"/>
</dbReference>
<dbReference type="NCBIfam" id="TIGR00229">
    <property type="entry name" value="sensory_box"/>
    <property type="match status" value="1"/>
</dbReference>
<evidence type="ECO:0000256" key="21">
    <source>
        <dbReference type="SAM" id="Coils"/>
    </source>
</evidence>
<evidence type="ECO:0000259" key="23">
    <source>
        <dbReference type="PROSITE" id="PS50110"/>
    </source>
</evidence>
<dbReference type="Gene3D" id="1.20.120.160">
    <property type="entry name" value="HPT domain"/>
    <property type="match status" value="1"/>
</dbReference>
<keyword evidence="8" id="KW-0808">Transferase</keyword>
<evidence type="ECO:0000256" key="14">
    <source>
        <dbReference type="ARBA" id="ARBA00023012"/>
    </source>
</evidence>
<keyword evidence="27" id="KW-1185">Reference proteome</keyword>
<evidence type="ECO:0000313" key="26">
    <source>
        <dbReference type="EMBL" id="TCP63800.1"/>
    </source>
</evidence>
<keyword evidence="11 26" id="KW-0418">Kinase</keyword>
<dbReference type="InterPro" id="IPR001789">
    <property type="entry name" value="Sig_transdc_resp-reg_receiver"/>
</dbReference>
<keyword evidence="14" id="KW-0902">Two-component regulatory system</keyword>
<dbReference type="CDD" id="cd00082">
    <property type="entry name" value="HisKA"/>
    <property type="match status" value="1"/>
</dbReference>
<protein>
    <recommendedName>
        <fullName evidence="19">Circadian input-output histidine kinase CikA</fullName>
        <ecNumber evidence="4">2.7.13.3</ecNumber>
    </recommendedName>
    <alternativeName>
        <fullName evidence="18">Sensory/regulatory protein RpfC</fullName>
    </alternativeName>
    <alternativeName>
        <fullName evidence="5">Stage 0 sporulation protein A homolog</fullName>
    </alternativeName>
</protein>
<comment type="similarity">
    <text evidence="3">In the N-terminal section; belongs to the phytochrome family.</text>
</comment>
<dbReference type="Gene3D" id="1.10.287.130">
    <property type="match status" value="1"/>
</dbReference>
<dbReference type="SMART" id="SM00091">
    <property type="entry name" value="PAS"/>
    <property type="match status" value="1"/>
</dbReference>
<dbReference type="InterPro" id="IPR000014">
    <property type="entry name" value="PAS"/>
</dbReference>
<keyword evidence="21" id="KW-0175">Coiled coil</keyword>
<dbReference type="InterPro" id="IPR036097">
    <property type="entry name" value="HisK_dim/P_sf"/>
</dbReference>
<dbReference type="InterPro" id="IPR035965">
    <property type="entry name" value="PAS-like_dom_sf"/>
</dbReference>
<evidence type="ECO:0000256" key="18">
    <source>
        <dbReference type="ARBA" id="ARBA00068150"/>
    </source>
</evidence>
<dbReference type="SMART" id="SM00387">
    <property type="entry name" value="HATPase_c"/>
    <property type="match status" value="1"/>
</dbReference>
<dbReference type="PROSITE" id="PS50110">
    <property type="entry name" value="RESPONSE_REGULATORY"/>
    <property type="match status" value="1"/>
</dbReference>
<dbReference type="FunFam" id="1.10.287.130:FF:000002">
    <property type="entry name" value="Two-component osmosensing histidine kinase"/>
    <property type="match status" value="1"/>
</dbReference>
<dbReference type="InterPro" id="IPR036890">
    <property type="entry name" value="HATPase_C_sf"/>
</dbReference>
<dbReference type="OrthoDB" id="9790669at2"/>
<comment type="catalytic activity">
    <reaction evidence="1">
        <text>ATP + protein L-histidine = ADP + protein N-phospho-L-histidine.</text>
        <dbReference type="EC" id="2.7.13.3"/>
    </reaction>
</comment>
<dbReference type="EMBL" id="SLXT01000015">
    <property type="protein sequence ID" value="TCP63800.1"/>
    <property type="molecule type" value="Genomic_DNA"/>
</dbReference>
<keyword evidence="9" id="KW-0812">Transmembrane</keyword>
<gene>
    <name evidence="26" type="ORF">EDD73_11546</name>
</gene>
<dbReference type="InterPro" id="IPR036641">
    <property type="entry name" value="HPT_dom_sf"/>
</dbReference>
<dbReference type="CDD" id="cd17546">
    <property type="entry name" value="REC_hyHK_CKI1_RcsC-like"/>
    <property type="match status" value="1"/>
</dbReference>
<dbReference type="PROSITE" id="PS50112">
    <property type="entry name" value="PAS"/>
    <property type="match status" value="1"/>
</dbReference>
<reference evidence="26 27" key="1">
    <citation type="submission" date="2019-03" db="EMBL/GenBank/DDBJ databases">
        <title>Genomic Encyclopedia of Type Strains, Phase IV (KMG-IV): sequencing the most valuable type-strain genomes for metagenomic binning, comparative biology and taxonomic classification.</title>
        <authorList>
            <person name="Goeker M."/>
        </authorList>
    </citation>
    <scope>NUCLEOTIDE SEQUENCE [LARGE SCALE GENOMIC DNA]</scope>
    <source>
        <strain evidence="26 27">DSM 11170</strain>
    </source>
</reference>
<feature type="domain" description="PAC" evidence="25">
    <location>
        <begin position="91"/>
        <end position="143"/>
    </location>
</feature>